<evidence type="ECO:0000256" key="1">
    <source>
        <dbReference type="ARBA" id="ARBA00004141"/>
    </source>
</evidence>
<evidence type="ECO:0000313" key="7">
    <source>
        <dbReference type="Proteomes" id="UP000589896"/>
    </source>
</evidence>
<keyword evidence="7" id="KW-1185">Reference proteome</keyword>
<keyword evidence="2 5" id="KW-0812">Transmembrane</keyword>
<keyword evidence="3 5" id="KW-1133">Transmembrane helix</keyword>
<feature type="transmembrane region" description="Helical" evidence="5">
    <location>
        <begin position="107"/>
        <end position="129"/>
    </location>
</feature>
<reference evidence="6 7" key="1">
    <citation type="submission" date="2020-07" db="EMBL/GenBank/DDBJ databases">
        <title>isolation of Luteimonas sp. SJ-16.</title>
        <authorList>
            <person name="Huang X.-X."/>
            <person name="Xu L."/>
            <person name="Sun J.-Q."/>
        </authorList>
    </citation>
    <scope>NUCLEOTIDE SEQUENCE [LARGE SCALE GENOMIC DNA]</scope>
    <source>
        <strain evidence="6 7">SJ-16</strain>
    </source>
</reference>
<dbReference type="Pfam" id="PF09685">
    <property type="entry name" value="MamF_MmsF"/>
    <property type="match status" value="1"/>
</dbReference>
<evidence type="ECO:0000256" key="3">
    <source>
        <dbReference type="ARBA" id="ARBA00022989"/>
    </source>
</evidence>
<evidence type="ECO:0000256" key="4">
    <source>
        <dbReference type="ARBA" id="ARBA00023136"/>
    </source>
</evidence>
<comment type="subcellular location">
    <subcellularLocation>
        <location evidence="1">Membrane</location>
        <topology evidence="1">Multi-pass membrane protein</topology>
    </subcellularLocation>
</comment>
<sequence length="148" mass="15458">MSTTPVPLHTVSDSERQWAAGVHVGALVLALLTSWVSGAAGAAVAGVVYLVKRDHSRFAAAHAREALNFNISMFLYACALGVLGVVLLGATVLTLGLGVLVTLPLGLVLVAAACALALAWLVCSIVAAIRAWHGEMYRYPLTIRLIRG</sequence>
<evidence type="ECO:0000256" key="5">
    <source>
        <dbReference type="SAM" id="Phobius"/>
    </source>
</evidence>
<evidence type="ECO:0000313" key="6">
    <source>
        <dbReference type="EMBL" id="NYZ62622.1"/>
    </source>
</evidence>
<dbReference type="InterPro" id="IPR019109">
    <property type="entry name" value="MamF_MmsF"/>
</dbReference>
<gene>
    <name evidence="6" type="ORF">H0E82_07560</name>
</gene>
<feature type="transmembrane region" description="Helical" evidence="5">
    <location>
        <begin position="20"/>
        <end position="51"/>
    </location>
</feature>
<evidence type="ECO:0000256" key="2">
    <source>
        <dbReference type="ARBA" id="ARBA00022692"/>
    </source>
</evidence>
<name>A0A7Z0QPV2_9GAMM</name>
<protein>
    <submittedName>
        <fullName evidence="6">DUF4870 domain-containing protein</fullName>
    </submittedName>
</protein>
<dbReference type="Proteomes" id="UP000589896">
    <property type="component" value="Unassembled WGS sequence"/>
</dbReference>
<dbReference type="EMBL" id="JACCJZ010000014">
    <property type="protein sequence ID" value="NYZ62622.1"/>
    <property type="molecule type" value="Genomic_DNA"/>
</dbReference>
<dbReference type="AlphaFoldDB" id="A0A7Z0QPV2"/>
<organism evidence="6 7">
    <name type="scientific">Luteimonas deserti</name>
    <dbReference type="NCBI Taxonomy" id="2752306"/>
    <lineage>
        <taxon>Bacteria</taxon>
        <taxon>Pseudomonadati</taxon>
        <taxon>Pseudomonadota</taxon>
        <taxon>Gammaproteobacteria</taxon>
        <taxon>Lysobacterales</taxon>
        <taxon>Lysobacteraceae</taxon>
        <taxon>Luteimonas</taxon>
    </lineage>
</organism>
<proteinExistence type="predicted"/>
<comment type="caution">
    <text evidence="6">The sequence shown here is derived from an EMBL/GenBank/DDBJ whole genome shotgun (WGS) entry which is preliminary data.</text>
</comment>
<dbReference type="RefSeq" id="WP_180544855.1">
    <property type="nucleotide sequence ID" value="NZ_JACCJZ010000014.1"/>
</dbReference>
<keyword evidence="4 5" id="KW-0472">Membrane</keyword>
<feature type="transmembrane region" description="Helical" evidence="5">
    <location>
        <begin position="72"/>
        <end position="101"/>
    </location>
</feature>
<accession>A0A7Z0QPV2</accession>